<keyword evidence="1 3" id="KW-0596">Phosphopantetheine</keyword>
<keyword evidence="3" id="KW-0275">Fatty acid biosynthesis</keyword>
<keyword evidence="3" id="KW-0963">Cytoplasm</keyword>
<dbReference type="InterPro" id="IPR003231">
    <property type="entry name" value="ACP"/>
</dbReference>
<comment type="function">
    <text evidence="3">Carrier of the growing fatty acid chain in fatty acid biosynthesis.</text>
</comment>
<keyword evidence="2 3" id="KW-0597">Phosphoprotein</keyword>
<dbReference type="HOGENOM" id="CLU_108696_5_4_7"/>
<keyword evidence="3" id="KW-0276">Fatty acid metabolism</keyword>
<dbReference type="SUPFAM" id="SSF47336">
    <property type="entry name" value="ACP-like"/>
    <property type="match status" value="1"/>
</dbReference>
<keyword evidence="6" id="KW-1185">Reference proteome</keyword>
<evidence type="ECO:0000313" key="6">
    <source>
        <dbReference type="Proteomes" id="UP000002534"/>
    </source>
</evidence>
<comment type="subcellular location">
    <subcellularLocation>
        <location evidence="3">Cytoplasm</location>
    </subcellularLocation>
</comment>
<dbReference type="Pfam" id="PF00550">
    <property type="entry name" value="PP-binding"/>
    <property type="match status" value="1"/>
</dbReference>
<organism evidence="5 6">
    <name type="scientific">Syntrophotalea carbinolica (strain DSM 2380 / NBRC 103641 / GraBd1)</name>
    <name type="common">Pelobacter carbinolicus</name>
    <dbReference type="NCBI Taxonomy" id="338963"/>
    <lineage>
        <taxon>Bacteria</taxon>
        <taxon>Pseudomonadati</taxon>
        <taxon>Thermodesulfobacteriota</taxon>
        <taxon>Desulfuromonadia</taxon>
        <taxon>Desulfuromonadales</taxon>
        <taxon>Syntrophotaleaceae</taxon>
        <taxon>Syntrophotalea</taxon>
    </lineage>
</organism>
<dbReference type="GO" id="GO:0005737">
    <property type="term" value="C:cytoplasm"/>
    <property type="evidence" value="ECO:0007669"/>
    <property type="project" value="UniProtKB-SubCell"/>
</dbReference>
<evidence type="ECO:0000259" key="4">
    <source>
        <dbReference type="PROSITE" id="PS50075"/>
    </source>
</evidence>
<gene>
    <name evidence="3" type="primary">acpP</name>
    <name evidence="5" type="synonym">acpP-8</name>
    <name evidence="5" type="ordered locus">Pcar_2663</name>
</gene>
<dbReference type="Gene3D" id="1.10.1200.10">
    <property type="entry name" value="ACP-like"/>
    <property type="match status" value="1"/>
</dbReference>
<dbReference type="eggNOG" id="COG0236">
    <property type="taxonomic scope" value="Bacteria"/>
</dbReference>
<dbReference type="STRING" id="338963.Pcar_2663"/>
<evidence type="ECO:0000256" key="2">
    <source>
        <dbReference type="ARBA" id="ARBA00022553"/>
    </source>
</evidence>
<comment type="PTM">
    <text evidence="3">4'-phosphopantetheine is transferred from CoA to a specific serine of apo-ACP by AcpS. This modification is essential for activity because fatty acids are bound in thioester linkage to the sulfhydryl of the prosthetic group.</text>
</comment>
<dbReference type="RefSeq" id="WP_011342442.1">
    <property type="nucleotide sequence ID" value="NC_007498.2"/>
</dbReference>
<reference evidence="5 6" key="2">
    <citation type="journal article" date="2012" name="BMC Genomics">
        <title>The genome of Pelobacter carbinolicus reveals surprising metabolic capabilities and physiological features.</title>
        <authorList>
            <person name="Aklujkar M."/>
            <person name="Haveman S.A."/>
            <person name="Didonato R.Jr."/>
            <person name="Chertkov O."/>
            <person name="Han C.S."/>
            <person name="Land M.L."/>
            <person name="Brown P."/>
            <person name="Lovley D.R."/>
        </authorList>
    </citation>
    <scope>NUCLEOTIDE SEQUENCE [LARGE SCALE GENOMIC DNA]</scope>
    <source>
        <strain evidence="6">DSM 2380 / NBRC 103641 / GraBd1</strain>
    </source>
</reference>
<dbReference type="AlphaFoldDB" id="Q3A158"/>
<feature type="domain" description="Carrier" evidence="4">
    <location>
        <begin position="1"/>
        <end position="80"/>
    </location>
</feature>
<dbReference type="KEGG" id="pca:Pcar_2663"/>
<proteinExistence type="inferred from homology"/>
<accession>Q3A158</accession>
<comment type="similarity">
    <text evidence="3">Belongs to the acyl carrier protein (ACP) family.</text>
</comment>
<keyword evidence="3" id="KW-0444">Lipid biosynthesis</keyword>
<comment type="pathway">
    <text evidence="3">Lipid metabolism; fatty acid biosynthesis.</text>
</comment>
<evidence type="ECO:0000256" key="1">
    <source>
        <dbReference type="ARBA" id="ARBA00022450"/>
    </source>
</evidence>
<keyword evidence="3" id="KW-0443">Lipid metabolism</keyword>
<dbReference type="EMBL" id="CP000142">
    <property type="protein sequence ID" value="ABA89899.1"/>
    <property type="molecule type" value="Genomic_DNA"/>
</dbReference>
<evidence type="ECO:0000256" key="3">
    <source>
        <dbReference type="HAMAP-Rule" id="MF_01217"/>
    </source>
</evidence>
<protein>
    <recommendedName>
        <fullName evidence="3">Acyl carrier protein</fullName>
        <shortName evidence="3">ACP</shortName>
    </recommendedName>
</protein>
<dbReference type="GO" id="GO:0000036">
    <property type="term" value="F:acyl carrier activity"/>
    <property type="evidence" value="ECO:0007669"/>
    <property type="project" value="UniProtKB-UniRule"/>
</dbReference>
<sequence>MTDQEIIAAANAALAEEFELELSEMVPEARFDDDLDLDSLDAVDMVIVLEQTFGIKLRDSEAIREIRTLDDLYRFLIAKKAELAGA</sequence>
<dbReference type="InterPro" id="IPR036736">
    <property type="entry name" value="ACP-like_sf"/>
</dbReference>
<evidence type="ECO:0000313" key="5">
    <source>
        <dbReference type="EMBL" id="ABA89899.1"/>
    </source>
</evidence>
<dbReference type="PROSITE" id="PS50075">
    <property type="entry name" value="CARRIER"/>
    <property type="match status" value="1"/>
</dbReference>
<name>Q3A158_SYNC1</name>
<feature type="modified residue" description="O-(pantetheine 4'-phosphoryl)serine" evidence="3">
    <location>
        <position position="39"/>
    </location>
</feature>
<dbReference type="HAMAP" id="MF_01217">
    <property type="entry name" value="Acyl_carrier"/>
    <property type="match status" value="1"/>
</dbReference>
<dbReference type="InterPro" id="IPR009081">
    <property type="entry name" value="PP-bd_ACP"/>
</dbReference>
<dbReference type="Proteomes" id="UP000002534">
    <property type="component" value="Chromosome"/>
</dbReference>
<dbReference type="UniPathway" id="UPA00094"/>
<dbReference type="OrthoDB" id="3392378at2"/>
<reference evidence="6" key="1">
    <citation type="submission" date="2005-10" db="EMBL/GenBank/DDBJ databases">
        <title>Complete sequence of Pelobacter carbinolicus DSM 2380.</title>
        <authorList>
            <person name="Copeland A."/>
            <person name="Lucas S."/>
            <person name="Lapidus A."/>
            <person name="Barry K."/>
            <person name="Detter J.C."/>
            <person name="Glavina T."/>
            <person name="Hammon N."/>
            <person name="Israni S."/>
            <person name="Pitluck S."/>
            <person name="Chertkov O."/>
            <person name="Schmutz J."/>
            <person name="Larimer F."/>
            <person name="Land M."/>
            <person name="Kyrpides N."/>
            <person name="Ivanova N."/>
            <person name="Richardson P."/>
        </authorList>
    </citation>
    <scope>NUCLEOTIDE SEQUENCE [LARGE SCALE GENOMIC DNA]</scope>
    <source>
        <strain evidence="6">DSM 2380 / NBRC 103641 / GraBd1</strain>
    </source>
</reference>